<gene>
    <name evidence="10" type="ORF">QE369_001793</name>
</gene>
<keyword evidence="4 10" id="KW-0418">Kinase</keyword>
<evidence type="ECO:0000259" key="9">
    <source>
        <dbReference type="Pfam" id="PF01636"/>
    </source>
</evidence>
<evidence type="ECO:0000256" key="2">
    <source>
        <dbReference type="ARBA" id="ARBA00022490"/>
    </source>
</evidence>
<evidence type="ECO:0000256" key="5">
    <source>
        <dbReference type="ARBA" id="ARBA00036820"/>
    </source>
</evidence>
<dbReference type="RefSeq" id="WP_309770457.1">
    <property type="nucleotide sequence ID" value="NZ_JAVIZC010000001.1"/>
</dbReference>
<dbReference type="AlphaFoldDB" id="A0AAJ2BL69"/>
<dbReference type="Pfam" id="PF01636">
    <property type="entry name" value="APH"/>
    <property type="match status" value="1"/>
</dbReference>
<dbReference type="GO" id="GO:0047992">
    <property type="term" value="F:hydroxylysine kinase activity"/>
    <property type="evidence" value="ECO:0007669"/>
    <property type="project" value="UniProtKB-EC"/>
</dbReference>
<evidence type="ECO:0000256" key="1">
    <source>
        <dbReference type="ARBA" id="ARBA00004496"/>
    </source>
</evidence>
<dbReference type="EC" id="2.7.1.81" evidence="7"/>
<comment type="function">
    <text evidence="6">Catalyzes the GTP-dependent phosphorylation of 5-hydroxy-L-lysine.</text>
</comment>
<reference evidence="10" key="1">
    <citation type="submission" date="2023-08" db="EMBL/GenBank/DDBJ databases">
        <title>Functional and genomic diversity of the sorghum phyllosphere microbiome.</title>
        <authorList>
            <person name="Shade A."/>
        </authorList>
    </citation>
    <scope>NUCLEOTIDE SEQUENCE</scope>
    <source>
        <strain evidence="10">SORGH_AS_0974</strain>
    </source>
</reference>
<name>A0AAJ2BL69_9HYPH</name>
<dbReference type="InterPro" id="IPR011009">
    <property type="entry name" value="Kinase-like_dom_sf"/>
</dbReference>
<dbReference type="GO" id="GO:0005737">
    <property type="term" value="C:cytoplasm"/>
    <property type="evidence" value="ECO:0007669"/>
    <property type="project" value="UniProtKB-SubCell"/>
</dbReference>
<evidence type="ECO:0000256" key="4">
    <source>
        <dbReference type="ARBA" id="ARBA00022777"/>
    </source>
</evidence>
<organism evidence="10 11">
    <name type="scientific">Agrobacterium larrymoorei</name>
    <dbReference type="NCBI Taxonomy" id="160699"/>
    <lineage>
        <taxon>Bacteria</taxon>
        <taxon>Pseudomonadati</taxon>
        <taxon>Pseudomonadota</taxon>
        <taxon>Alphaproteobacteria</taxon>
        <taxon>Hyphomicrobiales</taxon>
        <taxon>Rhizobiaceae</taxon>
        <taxon>Rhizobium/Agrobacterium group</taxon>
        <taxon>Agrobacterium</taxon>
    </lineage>
</organism>
<dbReference type="EMBL" id="JAVIZC010000001">
    <property type="protein sequence ID" value="MDR6101615.1"/>
    <property type="molecule type" value="Genomic_DNA"/>
</dbReference>
<protein>
    <recommendedName>
        <fullName evidence="8">Hydroxylysine kinase</fullName>
        <ecNumber evidence="7">2.7.1.81</ecNumber>
    </recommendedName>
</protein>
<dbReference type="PANTHER" id="PTHR21064:SF1">
    <property type="entry name" value="HYDROXYLYSINE KINASE"/>
    <property type="match status" value="1"/>
</dbReference>
<keyword evidence="2" id="KW-0963">Cytoplasm</keyword>
<dbReference type="InterPro" id="IPR002575">
    <property type="entry name" value="Aminoglycoside_PTrfase"/>
</dbReference>
<dbReference type="Gene3D" id="3.90.1200.10">
    <property type="match status" value="1"/>
</dbReference>
<comment type="catalytic activity">
    <reaction evidence="5">
        <text>(5R)-5-hydroxy-L-lysine + GTP = (5R)-5-phosphooxy-L-lysine + GDP + H(+)</text>
        <dbReference type="Rhea" id="RHEA:19049"/>
        <dbReference type="ChEBI" id="CHEBI:15378"/>
        <dbReference type="ChEBI" id="CHEBI:37565"/>
        <dbReference type="ChEBI" id="CHEBI:57882"/>
        <dbReference type="ChEBI" id="CHEBI:58189"/>
        <dbReference type="ChEBI" id="CHEBI:58357"/>
        <dbReference type="EC" id="2.7.1.81"/>
    </reaction>
</comment>
<sequence length="370" mass="41335">MASVTIIQLQYREWDMASKAHQGTASGLGAELKTSATTVLADQAERIAREKYGLDGRAEWLWGEKDSNYRLTLADGTEYLLKILNPAENPAMTSMHSQALLHVEAADPGIPIQRIIRTRNGEADFRMTDDEGGTRGVRMVTFVPGVSQKSQPHSAIQRYRVGVLLGRMQKALQGFTHEAAGHRITWDMSHAAGLRELLSIFDSEAQRARLQRTMDDFENLVVPRMAALPAQVVHNDFNMENILVSKDNPDEISGIIDFGDMVHAPVLFDVAVGAAYQMGDAEDPVEAMCDFLKGYATQKTLSAHELELLYPAVETRMLMRLAIQEWQARLFPEYRERYTRNSPTVWAQFARLDAISKNDVVARLAAACRA</sequence>
<comment type="subcellular location">
    <subcellularLocation>
        <location evidence="1">Cytoplasm</location>
    </subcellularLocation>
</comment>
<proteinExistence type="predicted"/>
<accession>A0AAJ2BL69</accession>
<evidence type="ECO:0000256" key="3">
    <source>
        <dbReference type="ARBA" id="ARBA00022679"/>
    </source>
</evidence>
<evidence type="ECO:0000313" key="11">
    <source>
        <dbReference type="Proteomes" id="UP001255601"/>
    </source>
</evidence>
<dbReference type="SUPFAM" id="SSF56112">
    <property type="entry name" value="Protein kinase-like (PK-like)"/>
    <property type="match status" value="1"/>
</dbReference>
<dbReference type="InterPro" id="IPR050249">
    <property type="entry name" value="Pseudomonas-type_ThrB"/>
</dbReference>
<feature type="domain" description="Aminoglycoside phosphotransferase" evidence="9">
    <location>
        <begin position="63"/>
        <end position="285"/>
    </location>
</feature>
<dbReference type="Proteomes" id="UP001255601">
    <property type="component" value="Unassembled WGS sequence"/>
</dbReference>
<keyword evidence="3 10" id="KW-0808">Transferase</keyword>
<evidence type="ECO:0000313" key="10">
    <source>
        <dbReference type="EMBL" id="MDR6101615.1"/>
    </source>
</evidence>
<evidence type="ECO:0000256" key="8">
    <source>
        <dbReference type="ARBA" id="ARBA00040505"/>
    </source>
</evidence>
<evidence type="ECO:0000256" key="7">
    <source>
        <dbReference type="ARBA" id="ARBA00038873"/>
    </source>
</evidence>
<evidence type="ECO:0000256" key="6">
    <source>
        <dbReference type="ARBA" id="ARBA00037368"/>
    </source>
</evidence>
<comment type="caution">
    <text evidence="10">The sequence shown here is derived from an EMBL/GenBank/DDBJ whole genome shotgun (WGS) entry which is preliminary data.</text>
</comment>
<dbReference type="PANTHER" id="PTHR21064">
    <property type="entry name" value="AMINOGLYCOSIDE PHOSPHOTRANSFERASE DOMAIN-CONTAINING PROTEIN-RELATED"/>
    <property type="match status" value="1"/>
</dbReference>